<dbReference type="EMBL" id="QTSX02000075">
    <property type="protein sequence ID" value="KAJ9088965.1"/>
    <property type="molecule type" value="Genomic_DNA"/>
</dbReference>
<evidence type="ECO:0000313" key="2">
    <source>
        <dbReference type="Proteomes" id="UP001165960"/>
    </source>
</evidence>
<comment type="caution">
    <text evidence="1">The sequence shown here is derived from an EMBL/GenBank/DDBJ whole genome shotgun (WGS) entry which is preliminary data.</text>
</comment>
<sequence>MNYTRRQKHPSAEQSDDAQSERQLSPDKRPNGDLSEEDMHSEEREAELDERINEGIAELQEYQMSQPRKIPLQFSPPHAYTQGIDLISRDIAATEKLILQQIQNLTDAALQAEELEMSKEVEKIQDSVKALIDQNNVVQAYRTNFNKFKSALLQAKGDPIKGSLVAALNTAVAAQHTSNQAKSSSSKYSNSLIYREFKLRIWEVNHPDEAMPPLSDDDGSEEDIVVARQVENFKCPLTTTWYKDPVTSQGCKHTFSKDAIMELIRSSHNDGIDCPVTGCNKRVSQRSLKPNNDLMRRLERARALQSKNSHKSKDARENVTVLDS</sequence>
<evidence type="ECO:0000313" key="1">
    <source>
        <dbReference type="EMBL" id="KAJ9088965.1"/>
    </source>
</evidence>
<keyword evidence="2" id="KW-1185">Reference proteome</keyword>
<name>A0ACC2UQL2_9FUNG</name>
<dbReference type="Proteomes" id="UP001165960">
    <property type="component" value="Unassembled WGS sequence"/>
</dbReference>
<protein>
    <submittedName>
        <fullName evidence="1">Uncharacterized protein</fullName>
    </submittedName>
</protein>
<organism evidence="1 2">
    <name type="scientific">Entomophthora muscae</name>
    <dbReference type="NCBI Taxonomy" id="34485"/>
    <lineage>
        <taxon>Eukaryota</taxon>
        <taxon>Fungi</taxon>
        <taxon>Fungi incertae sedis</taxon>
        <taxon>Zoopagomycota</taxon>
        <taxon>Entomophthoromycotina</taxon>
        <taxon>Entomophthoromycetes</taxon>
        <taxon>Entomophthorales</taxon>
        <taxon>Entomophthoraceae</taxon>
        <taxon>Entomophthora</taxon>
    </lineage>
</organism>
<reference evidence="1" key="1">
    <citation type="submission" date="2022-04" db="EMBL/GenBank/DDBJ databases">
        <title>Genome of the entomopathogenic fungus Entomophthora muscae.</title>
        <authorList>
            <person name="Elya C."/>
            <person name="Lovett B.R."/>
            <person name="Lee E."/>
            <person name="Macias A.M."/>
            <person name="Hajek A.E."/>
            <person name="De Bivort B.L."/>
            <person name="Kasson M.T."/>
            <person name="De Fine Licht H.H."/>
            <person name="Stajich J.E."/>
        </authorList>
    </citation>
    <scope>NUCLEOTIDE SEQUENCE</scope>
    <source>
        <strain evidence="1">Berkeley</strain>
    </source>
</reference>
<proteinExistence type="predicted"/>
<accession>A0ACC2UQL2</accession>
<gene>
    <name evidence="1" type="ORF">DSO57_1017745</name>
</gene>